<keyword evidence="3 11" id="KW-0813">Transport</keyword>
<dbReference type="RefSeq" id="WP_163766728.1">
    <property type="nucleotide sequence ID" value="NZ_AP022598.1"/>
</dbReference>
<evidence type="ECO:0000256" key="8">
    <source>
        <dbReference type="ARBA" id="ARBA00023065"/>
    </source>
</evidence>
<evidence type="ECO:0000313" key="14">
    <source>
        <dbReference type="Proteomes" id="UP000466554"/>
    </source>
</evidence>
<dbReference type="HAMAP" id="MF_01393">
    <property type="entry name" value="ATP_synth_a_bact"/>
    <property type="match status" value="1"/>
</dbReference>
<evidence type="ECO:0000256" key="11">
    <source>
        <dbReference type="HAMAP-Rule" id="MF_01393"/>
    </source>
</evidence>
<dbReference type="PANTHER" id="PTHR42823">
    <property type="entry name" value="ATP SYNTHASE SUBUNIT A, CHLOROPLASTIC"/>
    <property type="match status" value="1"/>
</dbReference>
<dbReference type="Pfam" id="PF00119">
    <property type="entry name" value="ATP-synt_A"/>
    <property type="match status" value="1"/>
</dbReference>
<evidence type="ECO:0000256" key="7">
    <source>
        <dbReference type="ARBA" id="ARBA00022989"/>
    </source>
</evidence>
<comment type="subcellular location">
    <subcellularLocation>
        <location evidence="11 12">Cell membrane</location>
        <topology evidence="11 12">Multi-pass membrane protein</topology>
    </subcellularLocation>
    <subcellularLocation>
        <location evidence="1">Membrane</location>
        <topology evidence="1">Multi-pass membrane protein</topology>
    </subcellularLocation>
</comment>
<feature type="transmembrane region" description="Helical" evidence="11">
    <location>
        <begin position="193"/>
        <end position="215"/>
    </location>
</feature>
<accession>A0A7I7U3Y4</accession>
<feature type="transmembrane region" description="Helical" evidence="11">
    <location>
        <begin position="35"/>
        <end position="53"/>
    </location>
</feature>
<keyword evidence="6 11" id="KW-0375">Hydrogen ion transport</keyword>
<evidence type="ECO:0000256" key="10">
    <source>
        <dbReference type="ARBA" id="ARBA00023310"/>
    </source>
</evidence>
<dbReference type="Gene3D" id="1.20.120.220">
    <property type="entry name" value="ATP synthase, F0 complex, subunit A"/>
    <property type="match status" value="1"/>
</dbReference>
<dbReference type="GO" id="GO:0042777">
    <property type="term" value="P:proton motive force-driven plasma membrane ATP synthesis"/>
    <property type="evidence" value="ECO:0007669"/>
    <property type="project" value="TreeGrafter"/>
</dbReference>
<gene>
    <name evidence="11 13" type="primary">atpB</name>
    <name evidence="13" type="ORF">MPRF_29830</name>
</gene>
<keyword evidence="10 11" id="KW-0066">ATP synthesis</keyword>
<name>A0A7I7U3Y4_MYCPF</name>
<feature type="transmembrane region" description="Helical" evidence="11">
    <location>
        <begin position="227"/>
        <end position="246"/>
    </location>
</feature>
<dbReference type="InterPro" id="IPR045082">
    <property type="entry name" value="ATP_syn_F0_a_bact/chloroplast"/>
</dbReference>
<evidence type="ECO:0000256" key="5">
    <source>
        <dbReference type="ARBA" id="ARBA00022692"/>
    </source>
</evidence>
<dbReference type="GO" id="GO:0045259">
    <property type="term" value="C:proton-transporting ATP synthase complex"/>
    <property type="evidence" value="ECO:0007669"/>
    <property type="project" value="UniProtKB-KW"/>
</dbReference>
<evidence type="ECO:0000256" key="3">
    <source>
        <dbReference type="ARBA" id="ARBA00022448"/>
    </source>
</evidence>
<dbReference type="PRINTS" id="PR00123">
    <property type="entry name" value="ATPASEA"/>
</dbReference>
<evidence type="ECO:0000313" key="13">
    <source>
        <dbReference type="EMBL" id="BBY76084.1"/>
    </source>
</evidence>
<keyword evidence="8 11" id="KW-0406">Ion transport</keyword>
<dbReference type="SUPFAM" id="SSF81336">
    <property type="entry name" value="F1F0 ATP synthase subunit A"/>
    <property type="match status" value="1"/>
</dbReference>
<dbReference type="PROSITE" id="PS00449">
    <property type="entry name" value="ATPASE_A"/>
    <property type="match status" value="1"/>
</dbReference>
<evidence type="ECO:0000256" key="4">
    <source>
        <dbReference type="ARBA" id="ARBA00022547"/>
    </source>
</evidence>
<organism evidence="13 14">
    <name type="scientific">Mycolicibacterium parafortuitum</name>
    <name type="common">Mycobacterium parafortuitum</name>
    <dbReference type="NCBI Taxonomy" id="39692"/>
    <lineage>
        <taxon>Bacteria</taxon>
        <taxon>Bacillati</taxon>
        <taxon>Actinomycetota</taxon>
        <taxon>Actinomycetes</taxon>
        <taxon>Mycobacteriales</taxon>
        <taxon>Mycobacteriaceae</taxon>
        <taxon>Mycolicibacterium</taxon>
    </lineage>
</organism>
<dbReference type="GO" id="GO:0005886">
    <property type="term" value="C:plasma membrane"/>
    <property type="evidence" value="ECO:0007669"/>
    <property type="project" value="UniProtKB-SubCell"/>
</dbReference>
<proteinExistence type="inferred from homology"/>
<evidence type="ECO:0000256" key="6">
    <source>
        <dbReference type="ARBA" id="ARBA00022781"/>
    </source>
</evidence>
<feature type="transmembrane region" description="Helical" evidence="11">
    <location>
        <begin position="92"/>
        <end position="115"/>
    </location>
</feature>
<dbReference type="InterPro" id="IPR000568">
    <property type="entry name" value="ATP_synth_F0_asu"/>
</dbReference>
<keyword evidence="4 11" id="KW-0138">CF(0)</keyword>
<dbReference type="InterPro" id="IPR023011">
    <property type="entry name" value="ATP_synth_F0_asu_AS"/>
</dbReference>
<dbReference type="AlphaFoldDB" id="A0A7I7U3Y4"/>
<feature type="transmembrane region" description="Helical" evidence="11">
    <location>
        <begin position="135"/>
        <end position="155"/>
    </location>
</feature>
<keyword evidence="5 11" id="KW-0812">Transmembrane</keyword>
<sequence>MTESILAAEEGGSAIHVGHHTMVFELFGMTFNGDTILATAITAVIVIALAFYLKSKVTSTGVPGGVQLFWEALTIQMRQQIEGSIGMKVAPFVLPLSVAIFVFILISNWLAVLPWQYGGSDGAAGELYKPPASDINFVLALALFVFICYHAAGIWRRGVIGHPIKVVKGHVAFLAPINIVEELAKPISLALRLFGNIFAGGILVALIAMFPWYIQWFPNAVWKTFDLFVGLIQAFIFSLLTILYFSQSMELDHEDH</sequence>
<keyword evidence="11" id="KW-1003">Cell membrane</keyword>
<dbReference type="PANTHER" id="PTHR42823:SF3">
    <property type="entry name" value="ATP SYNTHASE SUBUNIT A, CHLOROPLASTIC"/>
    <property type="match status" value="1"/>
</dbReference>
<evidence type="ECO:0000256" key="1">
    <source>
        <dbReference type="ARBA" id="ARBA00004141"/>
    </source>
</evidence>
<comment type="function">
    <text evidence="11 12">Key component of the proton channel; it plays a direct role in the translocation of protons across the membrane.</text>
</comment>
<evidence type="ECO:0000256" key="9">
    <source>
        <dbReference type="ARBA" id="ARBA00023136"/>
    </source>
</evidence>
<reference evidence="13 14" key="1">
    <citation type="journal article" date="2019" name="Emerg. Microbes Infect.">
        <title>Comprehensive subspecies identification of 175 nontuberculous mycobacteria species based on 7547 genomic profiles.</title>
        <authorList>
            <person name="Matsumoto Y."/>
            <person name="Kinjo T."/>
            <person name="Motooka D."/>
            <person name="Nabeya D."/>
            <person name="Jung N."/>
            <person name="Uechi K."/>
            <person name="Horii T."/>
            <person name="Iida T."/>
            <person name="Fujita J."/>
            <person name="Nakamura S."/>
        </authorList>
    </citation>
    <scope>NUCLEOTIDE SEQUENCE [LARGE SCALE GENOMIC DNA]</scope>
    <source>
        <strain evidence="13 14">JCM 6367</strain>
    </source>
</reference>
<protein>
    <recommendedName>
        <fullName evidence="11 12">ATP synthase subunit a</fullName>
    </recommendedName>
    <alternativeName>
        <fullName evidence="11">ATP synthase F0 sector subunit a</fullName>
    </alternativeName>
    <alternativeName>
        <fullName evidence="11">F-ATPase subunit 6</fullName>
    </alternativeName>
</protein>
<dbReference type="CDD" id="cd00310">
    <property type="entry name" value="ATP-synt_Fo_a_6"/>
    <property type="match status" value="1"/>
</dbReference>
<keyword evidence="7 11" id="KW-1133">Transmembrane helix</keyword>
<dbReference type="EMBL" id="AP022598">
    <property type="protein sequence ID" value="BBY76084.1"/>
    <property type="molecule type" value="Genomic_DNA"/>
</dbReference>
<dbReference type="Proteomes" id="UP000466554">
    <property type="component" value="Chromosome"/>
</dbReference>
<evidence type="ECO:0000256" key="12">
    <source>
        <dbReference type="RuleBase" id="RU000483"/>
    </source>
</evidence>
<keyword evidence="9 11" id="KW-0472">Membrane</keyword>
<evidence type="ECO:0000256" key="2">
    <source>
        <dbReference type="ARBA" id="ARBA00006810"/>
    </source>
</evidence>
<dbReference type="GO" id="GO:0046933">
    <property type="term" value="F:proton-transporting ATP synthase activity, rotational mechanism"/>
    <property type="evidence" value="ECO:0007669"/>
    <property type="project" value="UniProtKB-UniRule"/>
</dbReference>
<comment type="similarity">
    <text evidence="2 11 12">Belongs to the ATPase A chain family.</text>
</comment>
<dbReference type="NCBIfam" id="TIGR01131">
    <property type="entry name" value="ATP_synt_6_or_A"/>
    <property type="match status" value="1"/>
</dbReference>
<dbReference type="InterPro" id="IPR035908">
    <property type="entry name" value="F0_ATP_A_sf"/>
</dbReference>